<dbReference type="CDD" id="cd03768">
    <property type="entry name" value="SR_ResInv"/>
    <property type="match status" value="1"/>
</dbReference>
<evidence type="ECO:0000256" key="6">
    <source>
        <dbReference type="PROSITE-ProRule" id="PRU10137"/>
    </source>
</evidence>
<sequence length="204" mass="24232">MIFGYIRVSSKDQNPQRQIEALKEYEKELKDENIFIDKQPGKDFNRDNYLELKRILREGDTLIVKELDRFGRNKEMIKDELSWMNDKGVRTKILDIPTTLMDLPDENSWVIKMVNNILIEVLGSIAEEERVKIRQRQKEGIAIAKKEGKYKGRKPQELPKNFPSLYNRWKEGNITAVEFTKLLGYKSRNTTYKKIRQYEEEIKS</sequence>
<dbReference type="SUPFAM" id="SSF53041">
    <property type="entry name" value="Resolvase-like"/>
    <property type="match status" value="1"/>
</dbReference>
<keyword evidence="3" id="KW-0238">DNA-binding</keyword>
<dbReference type="GO" id="GO:0003677">
    <property type="term" value="F:DNA binding"/>
    <property type="evidence" value="ECO:0007669"/>
    <property type="project" value="UniProtKB-KW"/>
</dbReference>
<dbReference type="Gene3D" id="3.40.50.1390">
    <property type="entry name" value="Resolvase, N-terminal catalytic domain"/>
    <property type="match status" value="1"/>
</dbReference>
<reference evidence="8 9" key="1">
    <citation type="submission" date="2019-09" db="EMBL/GenBank/DDBJ databases">
        <title>In-depth cultivation of the pig gut microbiome towards novel bacterial diversity and tailored functional studies.</title>
        <authorList>
            <person name="Wylensek D."/>
            <person name="Hitch T.C.A."/>
            <person name="Clavel T."/>
        </authorList>
    </citation>
    <scope>NUCLEOTIDE SEQUENCE [LARGE SCALE GENOMIC DNA]</scope>
    <source>
        <strain evidence="8 9">WCA3-693-APC-4?</strain>
    </source>
</reference>
<evidence type="ECO:0000256" key="5">
    <source>
        <dbReference type="PIRSR" id="PIRSR606118-50"/>
    </source>
</evidence>
<dbReference type="RefSeq" id="WP_154440772.1">
    <property type="nucleotide sequence ID" value="NZ_VUNQ01000025.1"/>
</dbReference>
<protein>
    <submittedName>
        <fullName evidence="8">Recombinase family protein</fullName>
    </submittedName>
</protein>
<dbReference type="InterPro" id="IPR050639">
    <property type="entry name" value="SSR_resolvase"/>
</dbReference>
<dbReference type="PROSITE" id="PS51736">
    <property type="entry name" value="RECOMBINASES_3"/>
    <property type="match status" value="1"/>
</dbReference>
<dbReference type="Pfam" id="PF00239">
    <property type="entry name" value="Resolvase"/>
    <property type="match status" value="1"/>
</dbReference>
<dbReference type="Proteomes" id="UP000469523">
    <property type="component" value="Unassembled WGS sequence"/>
</dbReference>
<evidence type="ECO:0000256" key="4">
    <source>
        <dbReference type="ARBA" id="ARBA00023172"/>
    </source>
</evidence>
<evidence type="ECO:0000256" key="1">
    <source>
        <dbReference type="ARBA" id="ARBA00009913"/>
    </source>
</evidence>
<keyword evidence="2" id="KW-0229">DNA integration</keyword>
<dbReference type="SMART" id="SM00857">
    <property type="entry name" value="Resolvase"/>
    <property type="match status" value="1"/>
</dbReference>
<comment type="similarity">
    <text evidence="1">Belongs to the site-specific recombinase resolvase family.</text>
</comment>
<gene>
    <name evidence="8" type="ORF">FYJ83_11625</name>
</gene>
<name>A0A6N7Y274_9FIRM</name>
<dbReference type="InterPro" id="IPR006118">
    <property type="entry name" value="Recombinase_CS"/>
</dbReference>
<dbReference type="EMBL" id="VUNQ01000025">
    <property type="protein sequence ID" value="MSU02120.1"/>
    <property type="molecule type" value="Genomic_DNA"/>
</dbReference>
<dbReference type="GO" id="GO:0015074">
    <property type="term" value="P:DNA integration"/>
    <property type="evidence" value="ECO:0007669"/>
    <property type="project" value="UniProtKB-KW"/>
</dbReference>
<dbReference type="PROSITE" id="PS00397">
    <property type="entry name" value="RECOMBINASES_1"/>
    <property type="match status" value="1"/>
</dbReference>
<evidence type="ECO:0000256" key="2">
    <source>
        <dbReference type="ARBA" id="ARBA00022908"/>
    </source>
</evidence>
<evidence type="ECO:0000259" key="7">
    <source>
        <dbReference type="PROSITE" id="PS51736"/>
    </source>
</evidence>
<dbReference type="GO" id="GO:0000150">
    <property type="term" value="F:DNA strand exchange activity"/>
    <property type="evidence" value="ECO:0007669"/>
    <property type="project" value="InterPro"/>
</dbReference>
<evidence type="ECO:0000313" key="8">
    <source>
        <dbReference type="EMBL" id="MSU02120.1"/>
    </source>
</evidence>
<organism evidence="8 9">
    <name type="scientific">Tissierella pigra</name>
    <dbReference type="NCBI Taxonomy" id="2607614"/>
    <lineage>
        <taxon>Bacteria</taxon>
        <taxon>Bacillati</taxon>
        <taxon>Bacillota</taxon>
        <taxon>Tissierellia</taxon>
        <taxon>Tissierellales</taxon>
        <taxon>Tissierellaceae</taxon>
        <taxon>Tissierella</taxon>
    </lineage>
</organism>
<dbReference type="PANTHER" id="PTHR30461">
    <property type="entry name" value="DNA-INVERTASE FROM LAMBDOID PROPHAGE"/>
    <property type="match status" value="1"/>
</dbReference>
<dbReference type="AlphaFoldDB" id="A0A6N7Y274"/>
<feature type="domain" description="Resolvase/invertase-type recombinase catalytic" evidence="7">
    <location>
        <begin position="1"/>
        <end position="148"/>
    </location>
</feature>
<dbReference type="PANTHER" id="PTHR30461:SF26">
    <property type="entry name" value="RESOLVASE HOMOLOG YNEB"/>
    <property type="match status" value="1"/>
</dbReference>
<dbReference type="InterPro" id="IPR006119">
    <property type="entry name" value="Resolv_N"/>
</dbReference>
<keyword evidence="4" id="KW-0233">DNA recombination</keyword>
<feature type="active site" description="O-(5'-phospho-DNA)-serine intermediate" evidence="5 6">
    <location>
        <position position="9"/>
    </location>
</feature>
<proteinExistence type="inferred from homology"/>
<evidence type="ECO:0000313" key="9">
    <source>
        <dbReference type="Proteomes" id="UP000469523"/>
    </source>
</evidence>
<keyword evidence="9" id="KW-1185">Reference proteome</keyword>
<evidence type="ECO:0000256" key="3">
    <source>
        <dbReference type="ARBA" id="ARBA00023125"/>
    </source>
</evidence>
<comment type="caution">
    <text evidence="8">The sequence shown here is derived from an EMBL/GenBank/DDBJ whole genome shotgun (WGS) entry which is preliminary data.</text>
</comment>
<dbReference type="InterPro" id="IPR036162">
    <property type="entry name" value="Resolvase-like_N_sf"/>
</dbReference>
<accession>A0A6N7Y274</accession>